<dbReference type="GO" id="GO:0016973">
    <property type="term" value="P:poly(A)+ mRNA export from nucleus"/>
    <property type="evidence" value="ECO:0007669"/>
    <property type="project" value="TreeGrafter"/>
</dbReference>
<gene>
    <name evidence="5" type="ORF">MELIAE_LOCUS9061</name>
</gene>
<dbReference type="InterPro" id="IPR000717">
    <property type="entry name" value="PCI_dom"/>
</dbReference>
<proteinExistence type="inferred from homology"/>
<dbReference type="Gene3D" id="1.10.10.10">
    <property type="entry name" value="Winged helix-like DNA-binding domain superfamily/Winged helix DNA-binding domain"/>
    <property type="match status" value="1"/>
</dbReference>
<evidence type="ECO:0000256" key="2">
    <source>
        <dbReference type="ARBA" id="ARBA00033214"/>
    </source>
</evidence>
<keyword evidence="6" id="KW-1185">Reference proteome</keyword>
<evidence type="ECO:0000313" key="5">
    <source>
        <dbReference type="EMBL" id="CAH0558818.1"/>
    </source>
</evidence>
<dbReference type="AlphaFoldDB" id="A0A9P0BAW2"/>
<dbReference type="PANTHER" id="PTHR12732">
    <property type="entry name" value="UNCHARACTERIZED PROTEASOME COMPONENT REGION PCI-CONTAINING"/>
    <property type="match status" value="1"/>
</dbReference>
<dbReference type="InterPro" id="IPR036388">
    <property type="entry name" value="WH-like_DNA-bd_sf"/>
</dbReference>
<dbReference type="Proteomes" id="UP001154078">
    <property type="component" value="Chromosome 6"/>
</dbReference>
<dbReference type="FunFam" id="1.10.10.10:FF:000146">
    <property type="entry name" value="PCI domain-containing protein 2 homolog"/>
    <property type="match status" value="1"/>
</dbReference>
<dbReference type="PROSITE" id="PS50250">
    <property type="entry name" value="PCI"/>
    <property type="match status" value="1"/>
</dbReference>
<evidence type="ECO:0000313" key="6">
    <source>
        <dbReference type="Proteomes" id="UP001154078"/>
    </source>
</evidence>
<dbReference type="GO" id="GO:0003690">
    <property type="term" value="F:double-stranded DNA binding"/>
    <property type="evidence" value="ECO:0007669"/>
    <property type="project" value="InterPro"/>
</dbReference>
<dbReference type="GO" id="GO:0003723">
    <property type="term" value="F:RNA binding"/>
    <property type="evidence" value="ECO:0007669"/>
    <property type="project" value="InterPro"/>
</dbReference>
<dbReference type="EMBL" id="OV121137">
    <property type="protein sequence ID" value="CAH0558818.1"/>
    <property type="molecule type" value="Genomic_DNA"/>
</dbReference>
<accession>A0A9P0BAW2</accession>
<dbReference type="InterPro" id="IPR045114">
    <property type="entry name" value="Csn12-like"/>
</dbReference>
<sequence length="398" mass="46345">MNYMSLSHYLQLVERYWKTPDGYKLATFLSLRHEHAAYGNFQQESPEGLVERFLCAPIDEFVCYHLKCLYYIAQGDFQEAYQQQSALTQAFIKLLQSQKEENWSLPIMYTVCLDLRLVAQQAEQQRVGSNAKPGEILEKAAECLMGCFRVCAADNRSSEEDTKRIGMLALVNQLFKVYFRINKLHLCKPLIRAIDSSPFKDTFSLSQQITYRYFVGRKAMFDSDYKLADNYLTYAFENCHRSSRKNKRLILIYLVPVKMLLGYIPSKYVLEKYDVIQFWDLVQAVVQGNLKLFDEIFERHESFFIKCGIYLIVDKLKIIAYRNLFRKIYLMLNSHQIPVEALQTALVHLGQTDVDLDETECIVANLIYEGKIKGYISHQHKKIVVSKQNPFPPLSSLS</sequence>
<dbReference type="SMART" id="SM00753">
    <property type="entry name" value="PAM"/>
    <property type="match status" value="1"/>
</dbReference>
<reference evidence="5" key="1">
    <citation type="submission" date="2021-12" db="EMBL/GenBank/DDBJ databases">
        <authorList>
            <person name="King R."/>
        </authorList>
    </citation>
    <scope>NUCLEOTIDE SEQUENCE</scope>
</reference>
<dbReference type="Pfam" id="PF01399">
    <property type="entry name" value="PCI"/>
    <property type="match status" value="1"/>
</dbReference>
<protein>
    <recommendedName>
        <fullName evidence="3">PCI domain-containing protein 2 homolog</fullName>
    </recommendedName>
    <alternativeName>
        <fullName evidence="2">CSN12-like protein</fullName>
    </alternativeName>
</protein>
<organism evidence="5 6">
    <name type="scientific">Brassicogethes aeneus</name>
    <name type="common">Rape pollen beetle</name>
    <name type="synonym">Meligethes aeneus</name>
    <dbReference type="NCBI Taxonomy" id="1431903"/>
    <lineage>
        <taxon>Eukaryota</taxon>
        <taxon>Metazoa</taxon>
        <taxon>Ecdysozoa</taxon>
        <taxon>Arthropoda</taxon>
        <taxon>Hexapoda</taxon>
        <taxon>Insecta</taxon>
        <taxon>Pterygota</taxon>
        <taxon>Neoptera</taxon>
        <taxon>Endopterygota</taxon>
        <taxon>Coleoptera</taxon>
        <taxon>Polyphaga</taxon>
        <taxon>Cucujiformia</taxon>
        <taxon>Nitidulidae</taxon>
        <taxon>Meligethinae</taxon>
        <taxon>Brassicogethes</taxon>
    </lineage>
</organism>
<dbReference type="GO" id="GO:0070390">
    <property type="term" value="C:transcription export complex 2"/>
    <property type="evidence" value="ECO:0007669"/>
    <property type="project" value="TreeGrafter"/>
</dbReference>
<evidence type="ECO:0000256" key="3">
    <source>
        <dbReference type="ARBA" id="ARBA00072421"/>
    </source>
</evidence>
<dbReference type="OrthoDB" id="10252687at2759"/>
<feature type="domain" description="PCI" evidence="4">
    <location>
        <begin position="209"/>
        <end position="390"/>
    </location>
</feature>
<comment type="similarity">
    <text evidence="1">Belongs to the CSN12 family.</text>
</comment>
<name>A0A9P0BAW2_BRAAE</name>
<dbReference type="GO" id="GO:0000973">
    <property type="term" value="P:post-transcriptional tethering of RNA polymerase II gene DNA at nuclear periphery"/>
    <property type="evidence" value="ECO:0007669"/>
    <property type="project" value="TreeGrafter"/>
</dbReference>
<evidence type="ECO:0000256" key="1">
    <source>
        <dbReference type="ARBA" id="ARBA00025771"/>
    </source>
</evidence>
<dbReference type="PANTHER" id="PTHR12732:SF0">
    <property type="entry name" value="PCI DOMAIN-CONTAINING PROTEIN 2"/>
    <property type="match status" value="1"/>
</dbReference>
<dbReference type="GO" id="GO:0006368">
    <property type="term" value="P:transcription elongation by RNA polymerase II"/>
    <property type="evidence" value="ECO:0007669"/>
    <property type="project" value="TreeGrafter"/>
</dbReference>
<evidence type="ECO:0000259" key="4">
    <source>
        <dbReference type="PROSITE" id="PS50250"/>
    </source>
</evidence>